<accession>A0A8X6TZY7</accession>
<organism evidence="1 2">
    <name type="scientific">Nephila pilipes</name>
    <name type="common">Giant wood spider</name>
    <name type="synonym">Nephila maculata</name>
    <dbReference type="NCBI Taxonomy" id="299642"/>
    <lineage>
        <taxon>Eukaryota</taxon>
        <taxon>Metazoa</taxon>
        <taxon>Ecdysozoa</taxon>
        <taxon>Arthropoda</taxon>
        <taxon>Chelicerata</taxon>
        <taxon>Arachnida</taxon>
        <taxon>Araneae</taxon>
        <taxon>Araneomorphae</taxon>
        <taxon>Entelegynae</taxon>
        <taxon>Araneoidea</taxon>
        <taxon>Nephilidae</taxon>
        <taxon>Nephila</taxon>
    </lineage>
</organism>
<proteinExistence type="predicted"/>
<comment type="caution">
    <text evidence="1">The sequence shown here is derived from an EMBL/GenBank/DDBJ whole genome shotgun (WGS) entry which is preliminary data.</text>
</comment>
<reference evidence="1" key="1">
    <citation type="submission" date="2020-08" db="EMBL/GenBank/DDBJ databases">
        <title>Multicomponent nature underlies the extraordinary mechanical properties of spider dragline silk.</title>
        <authorList>
            <person name="Kono N."/>
            <person name="Nakamura H."/>
            <person name="Mori M."/>
            <person name="Yoshida Y."/>
            <person name="Ohtoshi R."/>
            <person name="Malay A.D."/>
            <person name="Moran D.A.P."/>
            <person name="Tomita M."/>
            <person name="Numata K."/>
            <person name="Arakawa K."/>
        </authorList>
    </citation>
    <scope>NUCLEOTIDE SEQUENCE</scope>
</reference>
<evidence type="ECO:0000313" key="2">
    <source>
        <dbReference type="Proteomes" id="UP000887013"/>
    </source>
</evidence>
<sequence>MVLNEFGNVEVGPKGTGLTNLDTINNQVDATFKNLDESLKDDLDENFTKSFEKLKNFFLFLASPCLNAVVDDLESAVSLVYPNHTNKRVTW</sequence>
<evidence type="ECO:0000313" key="1">
    <source>
        <dbReference type="EMBL" id="GFT61031.1"/>
    </source>
</evidence>
<name>A0A8X6TZY7_NEPPI</name>
<dbReference type="AlphaFoldDB" id="A0A8X6TZY7"/>
<dbReference type="Proteomes" id="UP000887013">
    <property type="component" value="Unassembled WGS sequence"/>
</dbReference>
<protein>
    <submittedName>
        <fullName evidence="1">Uncharacterized protein</fullName>
    </submittedName>
</protein>
<dbReference type="EMBL" id="BMAW01018949">
    <property type="protein sequence ID" value="GFT61031.1"/>
    <property type="molecule type" value="Genomic_DNA"/>
</dbReference>
<gene>
    <name evidence="1" type="ORF">NPIL_236891</name>
</gene>
<keyword evidence="2" id="KW-1185">Reference proteome</keyword>